<gene>
    <name evidence="3" type="ORF">F0P93_24080</name>
</gene>
<comment type="caution">
    <text evidence="3">The sequence shown here is derived from an EMBL/GenBank/DDBJ whole genome shotgun (WGS) entry which is preliminary data.</text>
</comment>
<dbReference type="InterPro" id="IPR001296">
    <property type="entry name" value="Glyco_trans_1"/>
</dbReference>
<evidence type="ECO:0000313" key="3">
    <source>
        <dbReference type="EMBL" id="KAA9349462.1"/>
    </source>
</evidence>
<dbReference type="PANTHER" id="PTHR46401:SF2">
    <property type="entry name" value="GLYCOSYLTRANSFERASE WBBK-RELATED"/>
    <property type="match status" value="1"/>
</dbReference>
<feature type="domain" description="Glycosyl transferase family 1" evidence="2">
    <location>
        <begin position="195"/>
        <end position="352"/>
    </location>
</feature>
<reference evidence="3 4" key="1">
    <citation type="submission" date="2019-09" db="EMBL/GenBank/DDBJ databases">
        <title>Genome Sequence of Larkinella sp MA1.</title>
        <authorList>
            <person name="Srinivasan S."/>
        </authorList>
    </citation>
    <scope>NUCLEOTIDE SEQUENCE [LARGE SCALE GENOMIC DNA]</scope>
    <source>
        <strain evidence="3 4">MA1</strain>
    </source>
</reference>
<dbReference type="PANTHER" id="PTHR46401">
    <property type="entry name" value="GLYCOSYLTRANSFERASE WBBK-RELATED"/>
    <property type="match status" value="1"/>
</dbReference>
<evidence type="ECO:0000256" key="1">
    <source>
        <dbReference type="ARBA" id="ARBA00022679"/>
    </source>
</evidence>
<evidence type="ECO:0000259" key="2">
    <source>
        <dbReference type="Pfam" id="PF00534"/>
    </source>
</evidence>
<evidence type="ECO:0000313" key="4">
    <source>
        <dbReference type="Proteomes" id="UP000326344"/>
    </source>
</evidence>
<name>A0A5N1J9W5_9BACT</name>
<dbReference type="Gene3D" id="3.40.50.2000">
    <property type="entry name" value="Glycogen Phosphorylase B"/>
    <property type="match status" value="2"/>
</dbReference>
<dbReference type="GO" id="GO:0016757">
    <property type="term" value="F:glycosyltransferase activity"/>
    <property type="evidence" value="ECO:0007669"/>
    <property type="project" value="InterPro"/>
</dbReference>
<dbReference type="Pfam" id="PF00534">
    <property type="entry name" value="Glycos_transf_1"/>
    <property type="match status" value="1"/>
</dbReference>
<proteinExistence type="predicted"/>
<keyword evidence="4" id="KW-1185">Reference proteome</keyword>
<organism evidence="3 4">
    <name type="scientific">Larkinella humicola</name>
    <dbReference type="NCBI Taxonomy" id="2607654"/>
    <lineage>
        <taxon>Bacteria</taxon>
        <taxon>Pseudomonadati</taxon>
        <taxon>Bacteroidota</taxon>
        <taxon>Cytophagia</taxon>
        <taxon>Cytophagales</taxon>
        <taxon>Spirosomataceae</taxon>
        <taxon>Larkinella</taxon>
    </lineage>
</organism>
<dbReference type="RefSeq" id="WP_150880272.1">
    <property type="nucleotide sequence ID" value="NZ_VTWS01000006.1"/>
</dbReference>
<accession>A0A5N1J9W5</accession>
<protein>
    <submittedName>
        <fullName evidence="3">Glycosyltransferase family 4 protein</fullName>
    </submittedName>
</protein>
<keyword evidence="1 3" id="KW-0808">Transferase</keyword>
<dbReference type="EMBL" id="VTWS01000006">
    <property type="protein sequence ID" value="KAA9349462.1"/>
    <property type="molecule type" value="Genomic_DNA"/>
</dbReference>
<dbReference type="SUPFAM" id="SSF53756">
    <property type="entry name" value="UDP-Glycosyltransferase/glycogen phosphorylase"/>
    <property type="match status" value="1"/>
</dbReference>
<dbReference type="AlphaFoldDB" id="A0A5N1J9W5"/>
<dbReference type="Proteomes" id="UP000326344">
    <property type="component" value="Unassembled WGS sequence"/>
</dbReference>
<sequence>MNLLINAFNLASAGGLTVALNFLKNIQKLKRETDSIHVVVPRDCGYEELESGGLQIHFLPKSLNNWLTRPYMDAIWYPHLVKQVDPDVIFTMGNFPSPVQYKQVVLLHLSHLAYPNDKVLWEKLGLRIFLKIKLRTWVFKRRLRYVDVLLVQTQTMKTRMNQLYAHLPPTRLFPNAYTLLNSRTPYQLPTQRQPNLTYLLCLSRYYLHKNLEILVEVGQLIKANRLPYRIFLTIEARQHPKAERLLQQIFSESLEDILVPIGNVPTDCIASIYQQVDGLLMPTLLESFSATYVDAMHFGVSIFTSQRDFAEEVCGESAYYFDPLSAQSIVDTVHAGYSNETLRQRKISEGRRRSTTLPDWPQVSRTCWELLLSMAENKETNVKQ</sequence>